<keyword evidence="3" id="KW-0413">Isomerase</keyword>
<dbReference type="SFLD" id="SFLDG00180">
    <property type="entry name" value="muconate_cycloisomerase"/>
    <property type="match status" value="1"/>
</dbReference>
<evidence type="ECO:0000256" key="1">
    <source>
        <dbReference type="ARBA" id="ARBA00008031"/>
    </source>
</evidence>
<evidence type="ECO:0000313" key="5">
    <source>
        <dbReference type="EMBL" id="CAA9533365.1"/>
    </source>
</evidence>
<dbReference type="SFLD" id="SFLDF00009">
    <property type="entry name" value="o-succinylbenzoate_synthase"/>
    <property type="match status" value="1"/>
</dbReference>
<gene>
    <name evidence="5" type="ORF">AVDCRST_MAG67-4455</name>
</gene>
<dbReference type="PANTHER" id="PTHR48073:SF2">
    <property type="entry name" value="O-SUCCINYLBENZOATE SYNTHASE"/>
    <property type="match status" value="1"/>
</dbReference>
<dbReference type="InterPro" id="IPR036849">
    <property type="entry name" value="Enolase-like_C_sf"/>
</dbReference>
<evidence type="ECO:0000259" key="4">
    <source>
        <dbReference type="SMART" id="SM00922"/>
    </source>
</evidence>
<dbReference type="InterPro" id="IPR018110">
    <property type="entry name" value="Mandel_Rmase/mucon_lact_enz_CS"/>
</dbReference>
<dbReference type="Pfam" id="PF02746">
    <property type="entry name" value="MR_MLE_N"/>
    <property type="match status" value="1"/>
</dbReference>
<dbReference type="SUPFAM" id="SSF51604">
    <property type="entry name" value="Enolase C-terminal domain-like"/>
    <property type="match status" value="1"/>
</dbReference>
<dbReference type="GO" id="GO:0016854">
    <property type="term" value="F:racemase and epimerase activity"/>
    <property type="evidence" value="ECO:0007669"/>
    <property type="project" value="UniProtKB-ARBA"/>
</dbReference>
<dbReference type="SUPFAM" id="SSF54826">
    <property type="entry name" value="Enolase N-terminal domain-like"/>
    <property type="match status" value="1"/>
</dbReference>
<dbReference type="GO" id="GO:0046872">
    <property type="term" value="F:metal ion binding"/>
    <property type="evidence" value="ECO:0007669"/>
    <property type="project" value="UniProtKB-KW"/>
</dbReference>
<keyword evidence="2" id="KW-0479">Metal-binding</keyword>
<comment type="similarity">
    <text evidence="1">Belongs to the mandelate racemase/muconate lactonizing enzyme family.</text>
</comment>
<evidence type="ECO:0000256" key="3">
    <source>
        <dbReference type="ARBA" id="ARBA00023235"/>
    </source>
</evidence>
<proteinExistence type="inferred from homology"/>
<keyword evidence="5" id="KW-0456">Lyase</keyword>
<dbReference type="EMBL" id="CADCVQ010000178">
    <property type="protein sequence ID" value="CAA9533365.1"/>
    <property type="molecule type" value="Genomic_DNA"/>
</dbReference>
<dbReference type="InterPro" id="IPR029017">
    <property type="entry name" value="Enolase-like_N"/>
</dbReference>
<dbReference type="GO" id="GO:0009063">
    <property type="term" value="P:amino acid catabolic process"/>
    <property type="evidence" value="ECO:0007669"/>
    <property type="project" value="InterPro"/>
</dbReference>
<dbReference type="InterPro" id="IPR013342">
    <property type="entry name" value="Mandelate_racemase_C"/>
</dbReference>
<name>A0A6J4TVN0_9ACTN</name>
<dbReference type="GO" id="GO:0043748">
    <property type="term" value="F:O-succinylbenzoate synthase activity"/>
    <property type="evidence" value="ECO:0007669"/>
    <property type="project" value="UniProtKB-EC"/>
</dbReference>
<dbReference type="PROSITE" id="PS00909">
    <property type="entry name" value="MR_MLE_2"/>
    <property type="match status" value="1"/>
</dbReference>
<dbReference type="EC" id="4.2.1.113" evidence="5"/>
<sequence length="338" mass="34700">MRVSIEERTLRFRTPLQTSYGALEERTVFAFEIEGADGVPGRGEAAPLEPYDGVSPSRARIALDAYRLVLEDADALQGGELLDACRAADDLPQALAAVDMALWDRAGRRAGRPVAELLTEPVLEAVPVNATIGAQDRAGAAASAEAAQQAGFRCVKLKVGIGDDAGRVAAVRAALGSHGELRLDANGAWGVEEAVATIEALAPAGLEFVEEPVHGLHALRKVRERVAVRIAMDESAAQPGALASGAADAVCLKLARCGGISGLLASAALVRASGAEPYVASTFDGPLGIAAALHAAAALRIEAACGLATLELFDDDVDARGLAVRGGRIGVPRGPGLL</sequence>
<dbReference type="InterPro" id="IPR013341">
    <property type="entry name" value="Mandelate_racemase_N_dom"/>
</dbReference>
<dbReference type="Pfam" id="PF13378">
    <property type="entry name" value="MR_MLE_C"/>
    <property type="match status" value="1"/>
</dbReference>
<reference evidence="5" key="1">
    <citation type="submission" date="2020-02" db="EMBL/GenBank/DDBJ databases">
        <authorList>
            <person name="Meier V. D."/>
        </authorList>
    </citation>
    <scope>NUCLEOTIDE SEQUENCE</scope>
    <source>
        <strain evidence="5">AVDCRST_MAG67</strain>
    </source>
</reference>
<dbReference type="Gene3D" id="3.30.390.10">
    <property type="entry name" value="Enolase-like, N-terminal domain"/>
    <property type="match status" value="1"/>
</dbReference>
<protein>
    <submittedName>
        <fullName evidence="5">O-succinylbenzoate synthase</fullName>
        <ecNumber evidence="5">4.2.1.113</ecNumber>
    </submittedName>
</protein>
<dbReference type="InterPro" id="IPR029065">
    <property type="entry name" value="Enolase_C-like"/>
</dbReference>
<dbReference type="SFLD" id="SFLDS00001">
    <property type="entry name" value="Enolase"/>
    <property type="match status" value="1"/>
</dbReference>
<accession>A0A6J4TVN0</accession>
<dbReference type="Gene3D" id="3.20.20.120">
    <property type="entry name" value="Enolase-like C-terminal domain"/>
    <property type="match status" value="1"/>
</dbReference>
<dbReference type="PANTHER" id="PTHR48073">
    <property type="entry name" value="O-SUCCINYLBENZOATE SYNTHASE-RELATED"/>
    <property type="match status" value="1"/>
</dbReference>
<feature type="domain" description="Mandelate racemase/muconate lactonizing enzyme C-terminal" evidence="4">
    <location>
        <begin position="137"/>
        <end position="229"/>
    </location>
</feature>
<dbReference type="SMART" id="SM00922">
    <property type="entry name" value="MR_MLE"/>
    <property type="match status" value="1"/>
</dbReference>
<evidence type="ECO:0000256" key="2">
    <source>
        <dbReference type="ARBA" id="ARBA00022723"/>
    </source>
</evidence>
<dbReference type="AlphaFoldDB" id="A0A6J4TVN0"/>
<organism evidence="5">
    <name type="scientific">uncultured Solirubrobacteraceae bacterium</name>
    <dbReference type="NCBI Taxonomy" id="1162706"/>
    <lineage>
        <taxon>Bacteria</taxon>
        <taxon>Bacillati</taxon>
        <taxon>Actinomycetota</taxon>
        <taxon>Thermoleophilia</taxon>
        <taxon>Solirubrobacterales</taxon>
        <taxon>Solirubrobacteraceae</taxon>
        <taxon>environmental samples</taxon>
    </lineage>
</organism>